<gene>
    <name evidence="1" type="ORF">A2480_00260</name>
</gene>
<dbReference type="Proteomes" id="UP000176988">
    <property type="component" value="Unassembled WGS sequence"/>
</dbReference>
<name>A0A1F7WGK2_9BACT</name>
<dbReference type="AlphaFoldDB" id="A0A1F7WGK2"/>
<dbReference type="STRING" id="1802424.A2480_00260"/>
<dbReference type="EMBL" id="MGFG01000015">
    <property type="protein sequence ID" value="OGM01165.1"/>
    <property type="molecule type" value="Genomic_DNA"/>
</dbReference>
<reference evidence="1 2" key="1">
    <citation type="journal article" date="2016" name="Nat. Commun.">
        <title>Thousands of microbial genomes shed light on interconnected biogeochemical processes in an aquifer system.</title>
        <authorList>
            <person name="Anantharaman K."/>
            <person name="Brown C.T."/>
            <person name="Hug L.A."/>
            <person name="Sharon I."/>
            <person name="Castelle C.J."/>
            <person name="Probst A.J."/>
            <person name="Thomas B.C."/>
            <person name="Singh A."/>
            <person name="Wilkins M.J."/>
            <person name="Karaoz U."/>
            <person name="Brodie E.L."/>
            <person name="Williams K.H."/>
            <person name="Hubbard S.S."/>
            <person name="Banfield J.F."/>
        </authorList>
    </citation>
    <scope>NUCLEOTIDE SEQUENCE [LARGE SCALE GENOMIC DNA]</scope>
</reference>
<protein>
    <submittedName>
        <fullName evidence="1">Uncharacterized protein</fullName>
    </submittedName>
</protein>
<comment type="caution">
    <text evidence="1">The sequence shown here is derived from an EMBL/GenBank/DDBJ whole genome shotgun (WGS) entry which is preliminary data.</text>
</comment>
<accession>A0A1F7WGK2</accession>
<evidence type="ECO:0000313" key="1">
    <source>
        <dbReference type="EMBL" id="OGM01165.1"/>
    </source>
</evidence>
<organism evidence="1 2">
    <name type="scientific">Candidatus Uhrbacteria bacterium RIFOXYC2_FULL_47_19</name>
    <dbReference type="NCBI Taxonomy" id="1802424"/>
    <lineage>
        <taxon>Bacteria</taxon>
        <taxon>Candidatus Uhriibacteriota</taxon>
    </lineage>
</organism>
<evidence type="ECO:0000313" key="2">
    <source>
        <dbReference type="Proteomes" id="UP000176988"/>
    </source>
</evidence>
<sequence>MSRKKPEFVPWLTVQLPDGEFVKLVMLSVGELVGLSGGTATEILAEARRLGLRDCPYEVGDVLIGRLRPRRGQSRVMCINPTLLGMEPQIMSDGGGVLPTIVPPRCGHGPKLDMSRVRGPDNCLASGVGVIFALG</sequence>
<proteinExistence type="predicted"/>